<dbReference type="SUPFAM" id="SSF48498">
    <property type="entry name" value="Tetracyclin repressor-like, C-terminal domain"/>
    <property type="match status" value="1"/>
</dbReference>
<dbReference type="Pfam" id="PF08359">
    <property type="entry name" value="TetR_C_4"/>
    <property type="match status" value="1"/>
</dbReference>
<dbReference type="GO" id="GO:0003677">
    <property type="term" value="F:DNA binding"/>
    <property type="evidence" value="ECO:0007669"/>
    <property type="project" value="UniProtKB-UniRule"/>
</dbReference>
<dbReference type="RefSeq" id="WP_012160529.1">
    <property type="nucleotide sequence ID" value="NC_009922.1"/>
</dbReference>
<dbReference type="KEGG" id="aoe:Clos_2691"/>
<protein>
    <submittedName>
        <fullName evidence="4">Transcriptional regulator, TetR family</fullName>
    </submittedName>
</protein>
<feature type="DNA-binding region" description="H-T-H motif" evidence="2">
    <location>
        <begin position="37"/>
        <end position="56"/>
    </location>
</feature>
<reference evidence="5" key="1">
    <citation type="submission" date="2007-10" db="EMBL/GenBank/DDBJ databases">
        <title>Complete genome of Alkaliphilus oremlandii OhILAs.</title>
        <authorList>
            <person name="Copeland A."/>
            <person name="Lucas S."/>
            <person name="Lapidus A."/>
            <person name="Barry K."/>
            <person name="Detter J.C."/>
            <person name="Glavina del Rio T."/>
            <person name="Hammon N."/>
            <person name="Israni S."/>
            <person name="Dalin E."/>
            <person name="Tice H."/>
            <person name="Pitluck S."/>
            <person name="Chain P."/>
            <person name="Malfatti S."/>
            <person name="Shin M."/>
            <person name="Vergez L."/>
            <person name="Schmutz J."/>
            <person name="Larimer F."/>
            <person name="Land M."/>
            <person name="Hauser L."/>
            <person name="Kyrpides N."/>
            <person name="Mikhailova N."/>
            <person name="Stolz J.F."/>
            <person name="Dawson A."/>
            <person name="Fisher E."/>
            <person name="Crable B."/>
            <person name="Perera E."/>
            <person name="Lisak J."/>
            <person name="Ranganathan M."/>
            <person name="Basu P."/>
            <person name="Richardson P."/>
        </authorList>
    </citation>
    <scope>NUCLEOTIDE SEQUENCE [LARGE SCALE GENOMIC DNA]</scope>
    <source>
        <strain evidence="5">OhILAs</strain>
    </source>
</reference>
<sequence>MVEKKLTKRQIQAQETHDKIYAIAINLIEKKGFENITVAEICEAAHVSVGSFYNYFKSKHEILDRIFKLADDYFSTVVSNNLSEGTSQDKIAKFFNYYAEYNIDRGIDFVKQLYTGKNNLFATKGRPMQVVLQSIIEDGKKHGELSTDMTAEEVVKFLFIAVRGIVYDWCLHDGSYDLVQYINNYVHRLIKLL</sequence>
<feature type="domain" description="HTH tetR-type" evidence="3">
    <location>
        <begin position="14"/>
        <end position="74"/>
    </location>
</feature>
<dbReference type="EMBL" id="CP000853">
    <property type="protein sequence ID" value="ABW20222.1"/>
    <property type="molecule type" value="Genomic_DNA"/>
</dbReference>
<gene>
    <name evidence="4" type="ordered locus">Clos_2691</name>
</gene>
<dbReference type="InterPro" id="IPR009057">
    <property type="entry name" value="Homeodomain-like_sf"/>
</dbReference>
<dbReference type="PANTHER" id="PTHR43479:SF11">
    <property type="entry name" value="ACREF_ENVCD OPERON REPRESSOR-RELATED"/>
    <property type="match status" value="1"/>
</dbReference>
<dbReference type="InterPro" id="IPR036271">
    <property type="entry name" value="Tet_transcr_reg_TetR-rel_C_sf"/>
</dbReference>
<evidence type="ECO:0000313" key="5">
    <source>
        <dbReference type="Proteomes" id="UP000000269"/>
    </source>
</evidence>
<proteinExistence type="predicted"/>
<evidence type="ECO:0000259" key="3">
    <source>
        <dbReference type="PROSITE" id="PS50977"/>
    </source>
</evidence>
<evidence type="ECO:0000313" key="4">
    <source>
        <dbReference type="EMBL" id="ABW20222.1"/>
    </source>
</evidence>
<dbReference type="PANTHER" id="PTHR43479">
    <property type="entry name" value="ACREF/ENVCD OPERON REPRESSOR-RELATED"/>
    <property type="match status" value="1"/>
</dbReference>
<dbReference type="InterPro" id="IPR001647">
    <property type="entry name" value="HTH_TetR"/>
</dbReference>
<evidence type="ECO:0000256" key="1">
    <source>
        <dbReference type="ARBA" id="ARBA00023125"/>
    </source>
</evidence>
<dbReference type="OrthoDB" id="494991at2"/>
<name>A8MK90_ALKOO</name>
<dbReference type="InterPro" id="IPR013570">
    <property type="entry name" value="Tscrpt_reg_YsiA_C"/>
</dbReference>
<dbReference type="Gene3D" id="1.10.357.10">
    <property type="entry name" value="Tetracycline Repressor, domain 2"/>
    <property type="match status" value="1"/>
</dbReference>
<dbReference type="InterPro" id="IPR050624">
    <property type="entry name" value="HTH-type_Tx_Regulator"/>
</dbReference>
<dbReference type="SUPFAM" id="SSF46689">
    <property type="entry name" value="Homeodomain-like"/>
    <property type="match status" value="1"/>
</dbReference>
<keyword evidence="1 2" id="KW-0238">DNA-binding</keyword>
<dbReference type="PROSITE" id="PS01081">
    <property type="entry name" value="HTH_TETR_1"/>
    <property type="match status" value="1"/>
</dbReference>
<keyword evidence="5" id="KW-1185">Reference proteome</keyword>
<accession>A8MK90</accession>
<dbReference type="STRING" id="350688.Clos_2691"/>
<dbReference type="PROSITE" id="PS50977">
    <property type="entry name" value="HTH_TETR_2"/>
    <property type="match status" value="1"/>
</dbReference>
<dbReference type="Pfam" id="PF00440">
    <property type="entry name" value="TetR_N"/>
    <property type="match status" value="1"/>
</dbReference>
<dbReference type="AlphaFoldDB" id="A8MK90"/>
<dbReference type="eggNOG" id="COG1309">
    <property type="taxonomic scope" value="Bacteria"/>
</dbReference>
<dbReference type="Proteomes" id="UP000000269">
    <property type="component" value="Chromosome"/>
</dbReference>
<dbReference type="PRINTS" id="PR00455">
    <property type="entry name" value="HTHTETR"/>
</dbReference>
<dbReference type="InterPro" id="IPR023772">
    <property type="entry name" value="DNA-bd_HTH_TetR-type_CS"/>
</dbReference>
<dbReference type="HOGENOM" id="CLU_069356_12_7_9"/>
<organism evidence="4 5">
    <name type="scientific">Alkaliphilus oremlandii (strain OhILAs)</name>
    <name type="common">Clostridium oremlandii (strain OhILAs)</name>
    <dbReference type="NCBI Taxonomy" id="350688"/>
    <lineage>
        <taxon>Bacteria</taxon>
        <taxon>Bacillati</taxon>
        <taxon>Bacillota</taxon>
        <taxon>Clostridia</taxon>
        <taxon>Peptostreptococcales</taxon>
        <taxon>Natronincolaceae</taxon>
        <taxon>Alkaliphilus</taxon>
    </lineage>
</organism>
<evidence type="ECO:0000256" key="2">
    <source>
        <dbReference type="PROSITE-ProRule" id="PRU00335"/>
    </source>
</evidence>